<dbReference type="GO" id="GO:0044780">
    <property type="term" value="P:bacterial-type flagellum assembly"/>
    <property type="evidence" value="ECO:0007669"/>
    <property type="project" value="InterPro"/>
</dbReference>
<reference evidence="7 10" key="1">
    <citation type="submission" date="2017-12" db="EMBL/GenBank/DDBJ databases">
        <title>Complete genome sequence of Herbivorax saccincola GGR1, a novel Cellulosome-producing hydrolytic bacterium in a thermophilic biogas plant, established by Illumina and Nanopore MinION sequencing.</title>
        <authorList>
            <person name="Pechtl A."/>
            <person name="Ruckert C."/>
            <person name="Koeck D.E."/>
            <person name="Maus I."/>
            <person name="Winkler A."/>
            <person name="Kalinowski J."/>
            <person name="Puhler A."/>
            <person name="Schwarz W.W."/>
            <person name="Zverlov V.V."/>
            <person name="Schluter A."/>
            <person name="Liebl W."/>
        </authorList>
    </citation>
    <scope>NUCLEOTIDE SEQUENCE [LARGE SCALE GENOMIC DNA]</scope>
    <source>
        <strain evidence="7">GGR1</strain>
        <strain evidence="10">SR1</strain>
    </source>
</reference>
<dbReference type="Proteomes" id="UP000239720">
    <property type="component" value="Unassembled WGS sequence"/>
</dbReference>
<keyword evidence="5" id="KW-0143">Chaperone</keyword>
<accession>A0A2K9EKP4</accession>
<dbReference type="PANTHER" id="PTHR34773:SF1">
    <property type="entry name" value="FLAGELLAR SECRETION CHAPERONE FLIS"/>
    <property type="match status" value="1"/>
</dbReference>
<sequence>MISNNPYGQYKENTVYTASSEELTLMLYNGLVKFLMQAQIALNENNIEKSNTAIIKAQNIVAEFRGTLDMNYEIAEQLDLLYDYMYRQLLEANIKKDVSIVEEVLVMAKELRNTWEQAMKIARQKNKTAKSG</sequence>
<evidence type="ECO:0000313" key="7">
    <source>
        <dbReference type="EMBL" id="AUG57141.1"/>
    </source>
</evidence>
<dbReference type="PANTHER" id="PTHR34773">
    <property type="entry name" value="FLAGELLAR SECRETION CHAPERONE FLIS"/>
    <property type="match status" value="1"/>
</dbReference>
<proteinExistence type="inferred from homology"/>
<organism evidence="7 10">
    <name type="scientific">Acetivibrio saccincola</name>
    <dbReference type="NCBI Taxonomy" id="1677857"/>
    <lineage>
        <taxon>Bacteria</taxon>
        <taxon>Bacillati</taxon>
        <taxon>Bacillota</taxon>
        <taxon>Clostridia</taxon>
        <taxon>Eubacteriales</taxon>
        <taxon>Oscillospiraceae</taxon>
        <taxon>Acetivibrio</taxon>
    </lineage>
</organism>
<evidence type="ECO:0000256" key="3">
    <source>
        <dbReference type="ARBA" id="ARBA00022490"/>
    </source>
</evidence>
<keyword evidence="7" id="KW-0966">Cell projection</keyword>
<comment type="subcellular location">
    <subcellularLocation>
        <location evidence="1 6">Cytoplasm</location>
        <location evidence="1 6">Cytosol</location>
    </subcellularLocation>
</comment>
<dbReference type="RefSeq" id="WP_101300186.1">
    <property type="nucleotide sequence ID" value="NZ_CP025197.1"/>
</dbReference>
<reference evidence="9 11" key="2">
    <citation type="journal article" date="2018" name="Syst. Appl. Microbiol.">
        <title>Characterization and high-quality draft genome sequence of Herbivorax saccincola A7, an anaerobic, alkaliphilic, thermophilic, cellulolytic, and xylanolytic bacterium.</title>
        <authorList>
            <person name="Aikawa S."/>
            <person name="Baramee S."/>
            <person name="Sermsathanaswadi J."/>
            <person name="Thianheng P."/>
            <person name="Tachaapaikoon C."/>
            <person name="Shikata A."/>
            <person name="Waeonukul R."/>
            <person name="Pason P."/>
            <person name="Ratanakhanokchai K."/>
            <person name="Kosugi A."/>
        </authorList>
    </citation>
    <scope>NUCLEOTIDE SEQUENCE [LARGE SCALE GENOMIC DNA]</scope>
    <source>
        <strain evidence="9 11">A7</strain>
    </source>
</reference>
<keyword evidence="7" id="KW-0282">Flagellum</keyword>
<dbReference type="GO" id="GO:0071973">
    <property type="term" value="P:bacterial-type flagellum-dependent cell motility"/>
    <property type="evidence" value="ECO:0007669"/>
    <property type="project" value="TreeGrafter"/>
</dbReference>
<dbReference type="KEGG" id="hsc:HVS_15070"/>
<dbReference type="SUPFAM" id="SSF101116">
    <property type="entry name" value="Flagellar export chaperone FliS"/>
    <property type="match status" value="1"/>
</dbReference>
<evidence type="ECO:0000313" key="11">
    <source>
        <dbReference type="Proteomes" id="UP000239720"/>
    </source>
</evidence>
<evidence type="ECO:0000313" key="9">
    <source>
        <dbReference type="EMBL" id="PQQ66048.1"/>
    </source>
</evidence>
<evidence type="ECO:0000313" key="8">
    <source>
        <dbReference type="EMBL" id="AUG58863.1"/>
    </source>
</evidence>
<comment type="similarity">
    <text evidence="2 6">Belongs to the FliS family.</text>
</comment>
<dbReference type="Pfam" id="PF02561">
    <property type="entry name" value="FliS"/>
    <property type="match status" value="1"/>
</dbReference>
<dbReference type="PIRSF" id="PIRSF039090">
    <property type="entry name" value="Flis"/>
    <property type="match status" value="1"/>
</dbReference>
<dbReference type="EMBL" id="CP025197">
    <property type="protein sequence ID" value="AUG58863.1"/>
    <property type="molecule type" value="Genomic_DNA"/>
</dbReference>
<evidence type="ECO:0000256" key="1">
    <source>
        <dbReference type="ARBA" id="ARBA00004514"/>
    </source>
</evidence>
<dbReference type="EMBL" id="CP025197">
    <property type="protein sequence ID" value="AUG57141.1"/>
    <property type="molecule type" value="Genomic_DNA"/>
</dbReference>
<dbReference type="EMBL" id="NEMB01000003">
    <property type="protein sequence ID" value="PQQ66048.1"/>
    <property type="molecule type" value="Genomic_DNA"/>
</dbReference>
<dbReference type="Gene3D" id="1.20.120.340">
    <property type="entry name" value="Flagellar protein FliS"/>
    <property type="match status" value="1"/>
</dbReference>
<dbReference type="NCBIfam" id="TIGR00208">
    <property type="entry name" value="fliS"/>
    <property type="match status" value="1"/>
</dbReference>
<evidence type="ECO:0000313" key="10">
    <source>
        <dbReference type="Proteomes" id="UP000233534"/>
    </source>
</evidence>
<dbReference type="AlphaFoldDB" id="A0A2K9EKP4"/>
<dbReference type="InterPro" id="IPR003713">
    <property type="entry name" value="FliS"/>
</dbReference>
<dbReference type="Proteomes" id="UP000233534">
    <property type="component" value="Chromosome"/>
</dbReference>
<keyword evidence="10" id="KW-1185">Reference proteome</keyword>
<keyword evidence="3 6" id="KW-0963">Cytoplasm</keyword>
<dbReference type="CDD" id="cd16098">
    <property type="entry name" value="FliS"/>
    <property type="match status" value="1"/>
</dbReference>
<evidence type="ECO:0000256" key="4">
    <source>
        <dbReference type="ARBA" id="ARBA00022795"/>
    </source>
</evidence>
<name>A0A2K9EKP4_9FIRM</name>
<keyword evidence="7" id="KW-0969">Cilium</keyword>
<evidence type="ECO:0000256" key="5">
    <source>
        <dbReference type="ARBA" id="ARBA00023186"/>
    </source>
</evidence>
<keyword evidence="4 6" id="KW-1005">Bacterial flagellum biogenesis</keyword>
<protein>
    <recommendedName>
        <fullName evidence="6">Flagellar secretion chaperone FliS</fullName>
    </recommendedName>
</protein>
<dbReference type="GO" id="GO:0005829">
    <property type="term" value="C:cytosol"/>
    <property type="evidence" value="ECO:0007669"/>
    <property type="project" value="UniProtKB-SubCell"/>
</dbReference>
<dbReference type="OrthoDB" id="1524959at2"/>
<evidence type="ECO:0000256" key="2">
    <source>
        <dbReference type="ARBA" id="ARBA00008787"/>
    </source>
</evidence>
<evidence type="ECO:0000256" key="6">
    <source>
        <dbReference type="PIRNR" id="PIRNR039090"/>
    </source>
</evidence>
<dbReference type="KEGG" id="hsc:HVS_06065"/>
<gene>
    <name evidence="7" type="primary">fliS1</name>
    <name evidence="8" type="synonym">fliS2</name>
    <name evidence="9" type="ORF">B9R14_04210</name>
    <name evidence="7" type="ORF">HVS_06065</name>
    <name evidence="8" type="ORF">HVS_15070</name>
</gene>
<dbReference type="InterPro" id="IPR036584">
    <property type="entry name" value="FliS_sf"/>
</dbReference>